<dbReference type="GO" id="GO:0005886">
    <property type="term" value="C:plasma membrane"/>
    <property type="evidence" value="ECO:0007669"/>
    <property type="project" value="UniProtKB-SubCell"/>
</dbReference>
<dbReference type="Gene3D" id="3.10.100.10">
    <property type="entry name" value="Mannose-Binding Protein A, subunit A"/>
    <property type="match status" value="1"/>
</dbReference>
<keyword evidence="5" id="KW-1185">Reference proteome</keyword>
<evidence type="ECO:0000256" key="3">
    <source>
        <dbReference type="SAM" id="SignalP"/>
    </source>
</evidence>
<feature type="signal peptide" evidence="3">
    <location>
        <begin position="1"/>
        <end position="20"/>
    </location>
</feature>
<dbReference type="KEGG" id="emc:129328622"/>
<dbReference type="InterPro" id="IPR001304">
    <property type="entry name" value="C-type_lectin-like"/>
</dbReference>
<dbReference type="GO" id="GO:0030246">
    <property type="term" value="F:carbohydrate binding"/>
    <property type="evidence" value="ECO:0007669"/>
    <property type="project" value="UniProtKB-KW"/>
</dbReference>
<evidence type="ECO:0000313" key="5">
    <source>
        <dbReference type="Proteomes" id="UP001190640"/>
    </source>
</evidence>
<sequence length="149" mass="16534">MAIGSLMLNLALVVIVCVLAVTVREPSSCPAVCCPNGWIGYQGKCYYFAKAERNWTSSKMHCSSLNASLAVVDSQEEMVFMMRYKGNADHWIGLQRNLSQPWKWINGTIFNDWFAILGGGSCAYMNHVGIASSSCSREEPWICSKPLVK</sequence>
<dbReference type="RefSeq" id="XP_054833780.1">
    <property type="nucleotide sequence ID" value="XM_054977805.1"/>
</dbReference>
<feature type="chain" id="PRO_5041729673" evidence="3">
    <location>
        <begin position="21"/>
        <end position="149"/>
    </location>
</feature>
<name>A0AA97KWC7_EUBMA</name>
<gene>
    <name evidence="6" type="primary">LOC129328622</name>
</gene>
<evidence type="ECO:0000313" key="6">
    <source>
        <dbReference type="RefSeq" id="XP_054833780.1"/>
    </source>
</evidence>
<keyword evidence="2" id="KW-0430">Lectin</keyword>
<feature type="domain" description="C-type lectin" evidence="4">
    <location>
        <begin position="41"/>
        <end position="144"/>
    </location>
</feature>
<protein>
    <submittedName>
        <fullName evidence="6">C-type lectin domain family 2 member D-like</fullName>
    </submittedName>
</protein>
<dbReference type="GeneID" id="129328622"/>
<dbReference type="InterPro" id="IPR016186">
    <property type="entry name" value="C-type_lectin-like/link_sf"/>
</dbReference>
<dbReference type="SUPFAM" id="SSF56436">
    <property type="entry name" value="C-type lectin-like"/>
    <property type="match status" value="1"/>
</dbReference>
<evidence type="ECO:0000256" key="2">
    <source>
        <dbReference type="ARBA" id="ARBA00022734"/>
    </source>
</evidence>
<dbReference type="CDD" id="cd03593">
    <property type="entry name" value="CLECT_NK_receptors_like"/>
    <property type="match status" value="1"/>
</dbReference>
<accession>A0AA97KWC7</accession>
<reference evidence="6" key="1">
    <citation type="submission" date="2025-08" db="UniProtKB">
        <authorList>
            <consortium name="RefSeq"/>
        </authorList>
    </citation>
    <scope>IDENTIFICATION</scope>
    <source>
        <tissue evidence="6">Blood</tissue>
    </source>
</reference>
<dbReference type="PROSITE" id="PS50041">
    <property type="entry name" value="C_TYPE_LECTIN_2"/>
    <property type="match status" value="1"/>
</dbReference>
<evidence type="ECO:0000256" key="1">
    <source>
        <dbReference type="ARBA" id="ARBA00004401"/>
    </source>
</evidence>
<dbReference type="AlphaFoldDB" id="A0AA97KWC7"/>
<dbReference type="Pfam" id="PF00059">
    <property type="entry name" value="Lectin_C"/>
    <property type="match status" value="1"/>
</dbReference>
<dbReference type="InterPro" id="IPR033992">
    <property type="entry name" value="NKR-like_CTLD"/>
</dbReference>
<evidence type="ECO:0000259" key="4">
    <source>
        <dbReference type="PROSITE" id="PS50041"/>
    </source>
</evidence>
<dbReference type="SMART" id="SM00034">
    <property type="entry name" value="CLECT"/>
    <property type="match status" value="1"/>
</dbReference>
<dbReference type="PANTHER" id="PTHR45710:SF35">
    <property type="entry name" value="C-TYPE LECTIN DOMAIN FAMILY 2 MEMBER D"/>
    <property type="match status" value="1"/>
</dbReference>
<dbReference type="InterPro" id="IPR016187">
    <property type="entry name" value="CTDL_fold"/>
</dbReference>
<dbReference type="Proteomes" id="UP001190640">
    <property type="component" value="Chromosome 4"/>
</dbReference>
<proteinExistence type="predicted"/>
<dbReference type="InterPro" id="IPR050828">
    <property type="entry name" value="C-type_lectin/matrix_domain"/>
</dbReference>
<dbReference type="PANTHER" id="PTHR45710">
    <property type="entry name" value="C-TYPE LECTIN DOMAIN-CONTAINING PROTEIN 180"/>
    <property type="match status" value="1"/>
</dbReference>
<comment type="subcellular location">
    <subcellularLocation>
        <location evidence="1">Cell membrane</location>
        <topology evidence="1">Single-pass type II membrane protein</topology>
    </subcellularLocation>
</comment>
<keyword evidence="3" id="KW-0732">Signal</keyword>
<organism evidence="5 6">
    <name type="scientific">Eublepharis macularius</name>
    <name type="common">Leopard gecko</name>
    <name type="synonym">Cyrtodactylus macularius</name>
    <dbReference type="NCBI Taxonomy" id="481883"/>
    <lineage>
        <taxon>Eukaryota</taxon>
        <taxon>Metazoa</taxon>
        <taxon>Chordata</taxon>
        <taxon>Craniata</taxon>
        <taxon>Vertebrata</taxon>
        <taxon>Euteleostomi</taxon>
        <taxon>Lepidosauria</taxon>
        <taxon>Squamata</taxon>
        <taxon>Bifurcata</taxon>
        <taxon>Gekkota</taxon>
        <taxon>Eublepharidae</taxon>
        <taxon>Eublepharinae</taxon>
        <taxon>Eublepharis</taxon>
    </lineage>
</organism>